<dbReference type="GO" id="GO:0005829">
    <property type="term" value="C:cytosol"/>
    <property type="evidence" value="ECO:0007669"/>
    <property type="project" value="TreeGrafter"/>
</dbReference>
<dbReference type="InterPro" id="IPR007214">
    <property type="entry name" value="YbaK/aa-tRNA-synth-assoc-dom"/>
</dbReference>
<evidence type="ECO:0000256" key="7">
    <source>
        <dbReference type="ARBA" id="ARBA00022917"/>
    </source>
</evidence>
<keyword evidence="8 12" id="KW-0030">Aminoacyl-tRNA synthetase</keyword>
<dbReference type="CDD" id="cd00861">
    <property type="entry name" value="ProRS_anticodon_short"/>
    <property type="match status" value="1"/>
</dbReference>
<dbReference type="PANTHER" id="PTHR42753">
    <property type="entry name" value="MITOCHONDRIAL RIBOSOME PROTEIN L39/PROLYL-TRNA LIGASE FAMILY MEMBER"/>
    <property type="match status" value="1"/>
</dbReference>
<dbReference type="InterPro" id="IPR050062">
    <property type="entry name" value="Pro-tRNA_synthetase"/>
</dbReference>
<protein>
    <recommendedName>
        <fullName evidence="12">Proline--tRNA ligase</fullName>
        <ecNumber evidence="12">6.1.1.15</ecNumber>
    </recommendedName>
    <alternativeName>
        <fullName evidence="12">Prolyl-tRNA synthetase</fullName>
        <shortName evidence="12">ProRS</shortName>
    </alternativeName>
</protein>
<dbReference type="InterPro" id="IPR023717">
    <property type="entry name" value="Pro-tRNA-Synthase_IIa_type1"/>
</dbReference>
<evidence type="ECO:0000256" key="10">
    <source>
        <dbReference type="ARBA" id="ARBA00053664"/>
    </source>
</evidence>
<dbReference type="PRINTS" id="PR01046">
    <property type="entry name" value="TRNASYNTHPRO"/>
</dbReference>
<evidence type="ECO:0000256" key="3">
    <source>
        <dbReference type="ARBA" id="ARBA00022490"/>
    </source>
</evidence>
<evidence type="ECO:0000256" key="9">
    <source>
        <dbReference type="ARBA" id="ARBA00047671"/>
    </source>
</evidence>
<dbReference type="Gene3D" id="3.90.960.10">
    <property type="entry name" value="YbaK/aminoacyl-tRNA synthetase-associated domain"/>
    <property type="match status" value="1"/>
</dbReference>
<dbReference type="FunFam" id="3.30.930.10:FF:000066">
    <property type="entry name" value="Proline--tRNA ligase"/>
    <property type="match status" value="1"/>
</dbReference>
<dbReference type="CDD" id="cd00779">
    <property type="entry name" value="ProRS_core_prok"/>
    <property type="match status" value="1"/>
</dbReference>
<evidence type="ECO:0000256" key="1">
    <source>
        <dbReference type="ARBA" id="ARBA00004496"/>
    </source>
</evidence>
<dbReference type="InterPro" id="IPR006195">
    <property type="entry name" value="aa-tRNA-synth_II"/>
</dbReference>
<dbReference type="InterPro" id="IPR044140">
    <property type="entry name" value="ProRS_anticodon_short"/>
</dbReference>
<dbReference type="PANTHER" id="PTHR42753:SF2">
    <property type="entry name" value="PROLINE--TRNA LIGASE"/>
    <property type="match status" value="1"/>
</dbReference>
<comment type="catalytic activity">
    <reaction evidence="9 12">
        <text>tRNA(Pro) + L-proline + ATP = L-prolyl-tRNA(Pro) + AMP + diphosphate</text>
        <dbReference type="Rhea" id="RHEA:14305"/>
        <dbReference type="Rhea" id="RHEA-COMP:9700"/>
        <dbReference type="Rhea" id="RHEA-COMP:9702"/>
        <dbReference type="ChEBI" id="CHEBI:30616"/>
        <dbReference type="ChEBI" id="CHEBI:33019"/>
        <dbReference type="ChEBI" id="CHEBI:60039"/>
        <dbReference type="ChEBI" id="CHEBI:78442"/>
        <dbReference type="ChEBI" id="CHEBI:78532"/>
        <dbReference type="ChEBI" id="CHEBI:456215"/>
        <dbReference type="EC" id="6.1.1.15"/>
    </reaction>
</comment>
<feature type="domain" description="Aminoacyl-transfer RNA synthetases class-II family profile" evidence="13">
    <location>
        <begin position="33"/>
        <end position="465"/>
    </location>
</feature>
<dbReference type="HAMAP" id="MF_01569">
    <property type="entry name" value="Pro_tRNA_synth_type1"/>
    <property type="match status" value="1"/>
</dbReference>
<evidence type="ECO:0000256" key="12">
    <source>
        <dbReference type="HAMAP-Rule" id="MF_01569"/>
    </source>
</evidence>
<organism evidence="14">
    <name type="scientific">Desulfobacca acetoxidans</name>
    <dbReference type="NCBI Taxonomy" id="60893"/>
    <lineage>
        <taxon>Bacteria</taxon>
        <taxon>Pseudomonadati</taxon>
        <taxon>Thermodesulfobacteriota</taxon>
        <taxon>Desulfobaccia</taxon>
        <taxon>Desulfobaccales</taxon>
        <taxon>Desulfobaccaceae</taxon>
        <taxon>Desulfobacca</taxon>
    </lineage>
</organism>
<dbReference type="EC" id="6.1.1.15" evidence="12"/>
<evidence type="ECO:0000256" key="5">
    <source>
        <dbReference type="ARBA" id="ARBA00022741"/>
    </source>
</evidence>
<dbReference type="PROSITE" id="PS50862">
    <property type="entry name" value="AA_TRNA_LIGASE_II"/>
    <property type="match status" value="1"/>
</dbReference>
<keyword evidence="4 12" id="KW-0436">Ligase</keyword>
<reference evidence="14" key="1">
    <citation type="journal article" date="2020" name="mSystems">
        <title>Genome- and Community-Level Interaction Insights into Carbon Utilization and Element Cycling Functions of Hydrothermarchaeota in Hydrothermal Sediment.</title>
        <authorList>
            <person name="Zhou Z."/>
            <person name="Liu Y."/>
            <person name="Xu W."/>
            <person name="Pan J."/>
            <person name="Luo Z.H."/>
            <person name="Li M."/>
        </authorList>
    </citation>
    <scope>NUCLEOTIDE SEQUENCE [LARGE SCALE GENOMIC DNA]</scope>
    <source>
        <strain evidence="14">SpSt-853</strain>
    </source>
</reference>
<keyword evidence="3 12" id="KW-0963">Cytoplasm</keyword>
<accession>A0A7C5ENF3</accession>
<dbReference type="GO" id="GO:0005524">
    <property type="term" value="F:ATP binding"/>
    <property type="evidence" value="ECO:0007669"/>
    <property type="project" value="UniProtKB-UniRule"/>
</dbReference>
<evidence type="ECO:0000256" key="8">
    <source>
        <dbReference type="ARBA" id="ARBA00023146"/>
    </source>
</evidence>
<proteinExistence type="inferred from homology"/>
<dbReference type="NCBIfam" id="NF006625">
    <property type="entry name" value="PRK09194.1"/>
    <property type="match status" value="1"/>
</dbReference>
<dbReference type="InterPro" id="IPR036754">
    <property type="entry name" value="YbaK/aa-tRNA-synt-asso_dom_sf"/>
</dbReference>
<comment type="domain">
    <text evidence="12">Consists of three domains: the N-terminal catalytic domain, the editing domain and the C-terminal anticodon-binding domain.</text>
</comment>
<dbReference type="Pfam" id="PF03129">
    <property type="entry name" value="HGTP_anticodon"/>
    <property type="match status" value="1"/>
</dbReference>
<dbReference type="Gene3D" id="3.40.50.800">
    <property type="entry name" value="Anticodon-binding domain"/>
    <property type="match status" value="1"/>
</dbReference>
<comment type="similarity">
    <text evidence="11 12">Belongs to the class-II aminoacyl-tRNA synthetase family. ProS type 1 subfamily.</text>
</comment>
<evidence type="ECO:0000256" key="11">
    <source>
        <dbReference type="ARBA" id="ARBA00060755"/>
    </source>
</evidence>
<dbReference type="NCBIfam" id="TIGR00409">
    <property type="entry name" value="proS_fam_II"/>
    <property type="match status" value="1"/>
</dbReference>
<evidence type="ECO:0000256" key="6">
    <source>
        <dbReference type="ARBA" id="ARBA00022840"/>
    </source>
</evidence>
<evidence type="ECO:0000256" key="4">
    <source>
        <dbReference type="ARBA" id="ARBA00022598"/>
    </source>
</evidence>
<dbReference type="CDD" id="cd04334">
    <property type="entry name" value="ProRS-INS"/>
    <property type="match status" value="1"/>
</dbReference>
<name>A0A7C5ENF3_9BACT</name>
<dbReference type="SUPFAM" id="SSF55681">
    <property type="entry name" value="Class II aaRS and biotin synthetases"/>
    <property type="match status" value="1"/>
</dbReference>
<dbReference type="FunFam" id="3.30.930.10:FF:000065">
    <property type="entry name" value="Proline--tRNA ligase"/>
    <property type="match status" value="1"/>
</dbReference>
<dbReference type="PIRSF" id="PIRSF001535">
    <property type="entry name" value="ProRS_1"/>
    <property type="match status" value="1"/>
</dbReference>
<dbReference type="Pfam" id="PF00587">
    <property type="entry name" value="tRNA-synt_2b"/>
    <property type="match status" value="1"/>
</dbReference>
<dbReference type="EMBL" id="DTKJ01000059">
    <property type="protein sequence ID" value="HGZ12359.1"/>
    <property type="molecule type" value="Genomic_DNA"/>
</dbReference>
<keyword evidence="6 12" id="KW-0067">ATP-binding</keyword>
<comment type="caution">
    <text evidence="14">The sequence shown here is derived from an EMBL/GenBank/DDBJ whole genome shotgun (WGS) entry which is preliminary data.</text>
</comment>
<evidence type="ECO:0000256" key="2">
    <source>
        <dbReference type="ARBA" id="ARBA00011738"/>
    </source>
</evidence>
<gene>
    <name evidence="12" type="primary">proS</name>
    <name evidence="14" type="ORF">ENW48_09080</name>
</gene>
<evidence type="ECO:0000259" key="13">
    <source>
        <dbReference type="PROSITE" id="PS50862"/>
    </source>
</evidence>
<dbReference type="InterPro" id="IPR004154">
    <property type="entry name" value="Anticodon-bd"/>
</dbReference>
<comment type="function">
    <text evidence="10 12">Catalyzes the attachment of proline to tRNA(Pro) in a two-step reaction: proline is first activated by ATP to form Pro-AMP and then transferred to the acceptor end of tRNA(Pro). As ProRS can inadvertently accommodate and process non-cognate amino acids such as alanine and cysteine, to avoid such errors it has two additional distinct editing activities against alanine. One activity is designated as 'pretransfer' editing and involves the tRNA(Pro)-independent hydrolysis of activated Ala-AMP. The other activity is designated 'posttransfer' editing and involves deacylation of mischarged Ala-tRNA(Pro). The misacylated Cys-tRNA(Pro) is not edited by ProRS.</text>
</comment>
<dbReference type="SUPFAM" id="SSF55826">
    <property type="entry name" value="YbaK/ProRS associated domain"/>
    <property type="match status" value="1"/>
</dbReference>
<dbReference type="AlphaFoldDB" id="A0A7C5ENF3"/>
<dbReference type="Gene3D" id="3.30.930.10">
    <property type="entry name" value="Bira Bifunctional Protein, Domain 2"/>
    <property type="match status" value="2"/>
</dbReference>
<evidence type="ECO:0000313" key="14">
    <source>
        <dbReference type="EMBL" id="HGZ12359.1"/>
    </source>
</evidence>
<keyword evidence="7 12" id="KW-0648">Protein biosynthesis</keyword>
<dbReference type="InterPro" id="IPR002314">
    <property type="entry name" value="aa-tRNA-synt_IIb"/>
</dbReference>
<dbReference type="InterPro" id="IPR004500">
    <property type="entry name" value="Pro-tRNA-synth_IIa_bac-type"/>
</dbReference>
<dbReference type="InterPro" id="IPR045864">
    <property type="entry name" value="aa-tRNA-synth_II/BPL/LPL"/>
</dbReference>
<dbReference type="GO" id="GO:0004827">
    <property type="term" value="F:proline-tRNA ligase activity"/>
    <property type="evidence" value="ECO:0007669"/>
    <property type="project" value="UniProtKB-UniRule"/>
</dbReference>
<comment type="subunit">
    <text evidence="2 12">Homodimer.</text>
</comment>
<dbReference type="GO" id="GO:0006433">
    <property type="term" value="P:prolyl-tRNA aminoacylation"/>
    <property type="evidence" value="ECO:0007669"/>
    <property type="project" value="UniProtKB-UniRule"/>
</dbReference>
<keyword evidence="5 12" id="KW-0547">Nucleotide-binding</keyword>
<sequence>MLFSRLLIPTLKENPAEAETVSHRLLLRAGMIRKVASGIYNYLPLGLRVLRKVESIVREEMNRAGAQEVLLPAVQPAELWLESGRWHVYGKELLRFKDRHNRDFCFGPTHEEVITDLVRREVHSYRQLPLNLYQIQVKFRDEIRPRFGLIRGREFIMKDAYSFDVDEASAEITYEAMYQAYQRIFHRCGLNFKTVEADTGPIGGSFSHEFMVLADTGEDLLASCTACPYAANLEKAEVPPLRSNPQPAPVTEGPKEVHTPGVRTVEEVSAFLRVSPQEIVKTLIYETERGPVAVLIRGDHEVNEVKVRNLLGVTDLHLAGPERVEELTGAEVGFSGPVGLNLPIYADQAVLTLSSLVTGANRTDYHLVNVNPLRDFNITRVADLRLVTAQDSCPRCGAALEILRGIEVGHIFKLGIKYSEALKATFLDHEGRETYMFMGCYGIGVSRLLAATIEQWHDDDGIIWPMPLAPFQVGVIPISIKDEVTWQAALSLYEDLEKAGVEVLLDDRDERPGVKFKDFDLIGLPLRVVVGPKTLAQNKAEIRHRRSRQTVLLDLEKVVDYLKETISAELHA</sequence>
<comment type="subcellular location">
    <subcellularLocation>
        <location evidence="1 12">Cytoplasm</location>
    </subcellularLocation>
</comment>
<dbReference type="GO" id="GO:0002161">
    <property type="term" value="F:aminoacyl-tRNA deacylase activity"/>
    <property type="evidence" value="ECO:0007669"/>
    <property type="project" value="InterPro"/>
</dbReference>
<dbReference type="InterPro" id="IPR033730">
    <property type="entry name" value="ProRS_core_prok"/>
</dbReference>
<dbReference type="InterPro" id="IPR036621">
    <property type="entry name" value="Anticodon-bd_dom_sf"/>
</dbReference>
<dbReference type="InterPro" id="IPR002316">
    <property type="entry name" value="Pro-tRNA-ligase_IIa"/>
</dbReference>
<dbReference type="SUPFAM" id="SSF52954">
    <property type="entry name" value="Class II aaRS ABD-related"/>
    <property type="match status" value="1"/>
</dbReference>
<dbReference type="Pfam" id="PF04073">
    <property type="entry name" value="tRNA_edit"/>
    <property type="match status" value="1"/>
</dbReference>